<protein>
    <submittedName>
        <fullName evidence="1">Ornithine cyclodeaminase family protein</fullName>
    </submittedName>
</protein>
<reference evidence="1 2" key="1">
    <citation type="submission" date="2018-08" db="EMBL/GenBank/DDBJ databases">
        <title>Verrucosispora craniellae sp. nov., isolated from a marine sponge in the South China Sea.</title>
        <authorList>
            <person name="Li L."/>
            <person name="Lin H.W."/>
        </authorList>
    </citation>
    <scope>NUCLEOTIDE SEQUENCE [LARGE SCALE GENOMIC DNA]</scope>
    <source>
        <strain evidence="1 2">LHW63014</strain>
    </source>
</reference>
<dbReference type="InterPro" id="IPR003462">
    <property type="entry name" value="ODC_Mu_crystall"/>
</dbReference>
<dbReference type="SUPFAM" id="SSF51735">
    <property type="entry name" value="NAD(P)-binding Rossmann-fold domains"/>
    <property type="match status" value="1"/>
</dbReference>
<dbReference type="OrthoDB" id="9809203at2"/>
<gene>
    <name evidence="1" type="ORF">D0Q02_22700</name>
</gene>
<evidence type="ECO:0000313" key="2">
    <source>
        <dbReference type="Proteomes" id="UP000262621"/>
    </source>
</evidence>
<dbReference type="PANTHER" id="PTHR13812">
    <property type="entry name" value="KETIMINE REDUCTASE MU-CRYSTALLIN"/>
    <property type="match status" value="1"/>
</dbReference>
<dbReference type="PANTHER" id="PTHR13812:SF19">
    <property type="entry name" value="KETIMINE REDUCTASE MU-CRYSTALLIN"/>
    <property type="match status" value="1"/>
</dbReference>
<evidence type="ECO:0000313" key="1">
    <source>
        <dbReference type="EMBL" id="RFS44382.1"/>
    </source>
</evidence>
<comment type="caution">
    <text evidence="1">The sequence shown here is derived from an EMBL/GenBank/DDBJ whole genome shotgun (WGS) entry which is preliminary data.</text>
</comment>
<dbReference type="InterPro" id="IPR036291">
    <property type="entry name" value="NAD(P)-bd_dom_sf"/>
</dbReference>
<dbReference type="EMBL" id="QVFU01000031">
    <property type="protein sequence ID" value="RFS44382.1"/>
    <property type="molecule type" value="Genomic_DNA"/>
</dbReference>
<dbReference type="InterPro" id="IPR023401">
    <property type="entry name" value="ODC_N"/>
</dbReference>
<dbReference type="AlphaFoldDB" id="A0A372FUA0"/>
<keyword evidence="2" id="KW-1185">Reference proteome</keyword>
<dbReference type="Pfam" id="PF02423">
    <property type="entry name" value="OCD_Mu_crystall"/>
    <property type="match status" value="1"/>
</dbReference>
<dbReference type="Gene3D" id="3.40.50.720">
    <property type="entry name" value="NAD(P)-binding Rossmann-like Domain"/>
    <property type="match status" value="1"/>
</dbReference>
<accession>A0A372FUA0</accession>
<name>A0A372FUA0_9ACTN</name>
<sequence length="315" mass="32762">MKFLDDDAVRAALDEVDVLAAIEAAFVGLAAGDTVQPAQSVAVLPGERGDVIYYPAAVLRARHLGVTVSPYLAQLAEAGEDPVTAYTLVLSAETGRPLLLCDSRRLVAARTGATTALAVRALVRPRSGRVAIIGTGPIAESHARYVLQVGQWESIRFYSPSISGAGTIDAAAAARREALAAIDPAAGFATSVEDAVRDADVVMLCTSSSTPVLDPGLVAPTALITAVGTDGPSAHEIPPHCLPDLDVYCDYRMTTPAWAADMVLAREQVGWDAASIIADLPEMLSAPTTSGTGRTRYFRSIGLGLEDLALAGLLV</sequence>
<proteinExistence type="predicted"/>
<organism evidence="1 2">
    <name type="scientific">Micromonospora craniellae</name>
    <dbReference type="NCBI Taxonomy" id="2294034"/>
    <lineage>
        <taxon>Bacteria</taxon>
        <taxon>Bacillati</taxon>
        <taxon>Actinomycetota</taxon>
        <taxon>Actinomycetes</taxon>
        <taxon>Micromonosporales</taxon>
        <taxon>Micromonosporaceae</taxon>
        <taxon>Micromonospora</taxon>
    </lineage>
</organism>
<dbReference type="Proteomes" id="UP000262621">
    <property type="component" value="Unassembled WGS sequence"/>
</dbReference>
<dbReference type="PIRSF" id="PIRSF001439">
    <property type="entry name" value="CryM"/>
    <property type="match status" value="1"/>
</dbReference>
<dbReference type="GO" id="GO:0005737">
    <property type="term" value="C:cytoplasm"/>
    <property type="evidence" value="ECO:0007669"/>
    <property type="project" value="TreeGrafter"/>
</dbReference>
<dbReference type="Gene3D" id="3.30.1780.10">
    <property type="entry name" value="ornithine cyclodeaminase, domain 1"/>
    <property type="match status" value="1"/>
</dbReference>
<dbReference type="RefSeq" id="WP_117230042.1">
    <property type="nucleotide sequence ID" value="NZ_CP061725.1"/>
</dbReference>